<evidence type="ECO:0000313" key="1">
    <source>
        <dbReference type="EMBL" id="TPG32472.1"/>
    </source>
</evidence>
<sequence>MVLAAHALDTLAACARDFRDLQAYSQVMVDEMIVADTGNLITSRRRITSSFKGDLLTEPCSMLR</sequence>
<gene>
    <name evidence="1" type="ORF">EAH80_19575</name>
</gene>
<evidence type="ECO:0000313" key="2">
    <source>
        <dbReference type="Proteomes" id="UP000320095"/>
    </source>
</evidence>
<name>A0A502E6L4_9MYCO</name>
<accession>A0A502E6L4</accession>
<dbReference type="RefSeq" id="WP_140694417.1">
    <property type="nucleotide sequence ID" value="NZ_RCZG01000008.1"/>
</dbReference>
<dbReference type="EMBL" id="RCZG01000008">
    <property type="protein sequence ID" value="TPG32472.1"/>
    <property type="molecule type" value="Genomic_DNA"/>
</dbReference>
<proteinExistence type="predicted"/>
<dbReference type="Proteomes" id="UP000320095">
    <property type="component" value="Unassembled WGS sequence"/>
</dbReference>
<dbReference type="AlphaFoldDB" id="A0A502E6L4"/>
<comment type="caution">
    <text evidence="1">The sequence shown here is derived from an EMBL/GenBank/DDBJ whole genome shotgun (WGS) entry which is preliminary data.</text>
</comment>
<organism evidence="1 2">
    <name type="scientific">Mycolicibacterium hodleri</name>
    <dbReference type="NCBI Taxonomy" id="49897"/>
    <lineage>
        <taxon>Bacteria</taxon>
        <taxon>Bacillati</taxon>
        <taxon>Actinomycetota</taxon>
        <taxon>Actinomycetes</taxon>
        <taxon>Mycobacteriales</taxon>
        <taxon>Mycobacteriaceae</taxon>
        <taxon>Mycolicibacterium</taxon>
    </lineage>
</organism>
<reference evidence="1 2" key="1">
    <citation type="journal article" date="2019" name="Environ. Microbiol.">
        <title>Species interactions and distinct microbial communities in high Arctic permafrost affected cryosols are associated with the CH4 and CO2 gas fluxes.</title>
        <authorList>
            <person name="Altshuler I."/>
            <person name="Hamel J."/>
            <person name="Turney S."/>
            <person name="Magnuson E."/>
            <person name="Levesque R."/>
            <person name="Greer C."/>
            <person name="Whyte L.G."/>
        </authorList>
    </citation>
    <scope>NUCLEOTIDE SEQUENCE [LARGE SCALE GENOMIC DNA]</scope>
    <source>
        <strain evidence="1 2">S5.20</strain>
    </source>
</reference>
<keyword evidence="2" id="KW-1185">Reference proteome</keyword>
<protein>
    <submittedName>
        <fullName evidence="1">Uncharacterized protein</fullName>
    </submittedName>
</protein>